<dbReference type="EMBL" id="CACVBS010000046">
    <property type="protein sequence ID" value="CAA7264841.1"/>
    <property type="molecule type" value="Genomic_DNA"/>
</dbReference>
<feature type="chain" id="PRO_5035758392" description="Glycosyltransferase 2-like domain-containing protein" evidence="1">
    <location>
        <begin position="17"/>
        <end position="470"/>
    </location>
</feature>
<dbReference type="OrthoDB" id="1684102at2759"/>
<dbReference type="Gene3D" id="3.90.550.10">
    <property type="entry name" value="Spore Coat Polysaccharide Biosynthesis Protein SpsA, Chain A"/>
    <property type="match status" value="1"/>
</dbReference>
<keyword evidence="3" id="KW-1185">Reference proteome</keyword>
<feature type="signal peptide" evidence="1">
    <location>
        <begin position="1"/>
        <end position="16"/>
    </location>
</feature>
<proteinExistence type="predicted"/>
<comment type="caution">
    <text evidence="2">The sequence shown here is derived from an EMBL/GenBank/DDBJ whole genome shotgun (WGS) entry which is preliminary data.</text>
</comment>
<evidence type="ECO:0000256" key="1">
    <source>
        <dbReference type="SAM" id="SignalP"/>
    </source>
</evidence>
<sequence>MPGFIHFCIVVALASALSLLVGKSNIDRTQADRLHDFNVTVVLLNWSRLPNVVKIVSEICQNLLEDTVQSVVVWNNSPKTISHQDFSNSLCPSDRLRIVNSPENLYFQARYIACAEASTAYCFIQDDDFSIRPQIIKALNARINQDAVPVIHLQPPHEMLSSQLRTTVVGDKIHTTFAWLGYGTMLMRSRAVEFLSLLDRLKVTEEERKMADNYFTILSNVIPERWFDEGIELGGGQAFTVGTEGDERNNRHIVRAAEILDTLVSANQTNPLDLPFTSFAKETSEPSHVSRAPCHDKPCIFETSINLLPHKIGGSPTSAAEILGLEKDALLILGEAGKSHYLEFPPSHAVDGRADTVFRSPQGANRDDYVALDTTKSFSYVKDAELVFLVDPPTEIILRHSAFESSADGCVWNTWDRGLECFDANFAKTVRLCKSSLSHVSGRYFRVRSLKPMQEKWGVFEMFVDIQSEE</sequence>
<name>A0A8S0XSH3_CYCAE</name>
<organism evidence="2 3">
    <name type="scientific">Cyclocybe aegerita</name>
    <name type="common">Black poplar mushroom</name>
    <name type="synonym">Agrocybe aegerita</name>
    <dbReference type="NCBI Taxonomy" id="1973307"/>
    <lineage>
        <taxon>Eukaryota</taxon>
        <taxon>Fungi</taxon>
        <taxon>Dikarya</taxon>
        <taxon>Basidiomycota</taxon>
        <taxon>Agaricomycotina</taxon>
        <taxon>Agaricomycetes</taxon>
        <taxon>Agaricomycetidae</taxon>
        <taxon>Agaricales</taxon>
        <taxon>Agaricineae</taxon>
        <taxon>Bolbitiaceae</taxon>
        <taxon>Cyclocybe</taxon>
    </lineage>
</organism>
<dbReference type="SUPFAM" id="SSF53448">
    <property type="entry name" value="Nucleotide-diphospho-sugar transferases"/>
    <property type="match status" value="1"/>
</dbReference>
<dbReference type="AlphaFoldDB" id="A0A8S0XSH3"/>
<keyword evidence="1" id="KW-0732">Signal</keyword>
<gene>
    <name evidence="2" type="ORF">AAE3_LOCUS7028</name>
</gene>
<evidence type="ECO:0000313" key="3">
    <source>
        <dbReference type="Proteomes" id="UP000467700"/>
    </source>
</evidence>
<reference evidence="2 3" key="1">
    <citation type="submission" date="2020-01" db="EMBL/GenBank/DDBJ databases">
        <authorList>
            <person name="Gupta K D."/>
        </authorList>
    </citation>
    <scope>NUCLEOTIDE SEQUENCE [LARGE SCALE GENOMIC DNA]</scope>
</reference>
<evidence type="ECO:0000313" key="2">
    <source>
        <dbReference type="EMBL" id="CAA7264841.1"/>
    </source>
</evidence>
<dbReference type="InterPro" id="IPR029044">
    <property type="entry name" value="Nucleotide-diphossugar_trans"/>
</dbReference>
<evidence type="ECO:0008006" key="4">
    <source>
        <dbReference type="Google" id="ProtNLM"/>
    </source>
</evidence>
<dbReference type="Proteomes" id="UP000467700">
    <property type="component" value="Unassembled WGS sequence"/>
</dbReference>
<accession>A0A8S0XSH3</accession>
<protein>
    <recommendedName>
        <fullName evidence="4">Glycosyltransferase 2-like domain-containing protein</fullName>
    </recommendedName>
</protein>